<dbReference type="AlphaFoldDB" id="A0A495IDZ3"/>
<dbReference type="RefSeq" id="WP_121368219.1">
    <property type="nucleotide sequence ID" value="NZ_RBKS01000001.1"/>
</dbReference>
<evidence type="ECO:0000313" key="3">
    <source>
        <dbReference type="EMBL" id="RKR73345.1"/>
    </source>
</evidence>
<dbReference type="Gene3D" id="1.10.3730.20">
    <property type="match status" value="1"/>
</dbReference>
<keyword evidence="1" id="KW-0472">Membrane</keyword>
<dbReference type="NCBIfam" id="NF038012">
    <property type="entry name" value="DMT_1"/>
    <property type="match status" value="1"/>
</dbReference>
<feature type="transmembrane region" description="Helical" evidence="1">
    <location>
        <begin position="164"/>
        <end position="185"/>
    </location>
</feature>
<dbReference type="PANTHER" id="PTHR40761">
    <property type="entry name" value="CONSERVED INTEGRAL MEMBRANE ALANINE VALINE AND LEUCINE RICH PROTEIN-RELATED"/>
    <property type="match status" value="1"/>
</dbReference>
<feature type="transmembrane region" description="Helical" evidence="1">
    <location>
        <begin position="105"/>
        <end position="123"/>
    </location>
</feature>
<comment type="caution">
    <text evidence="3">The sequence shown here is derived from an EMBL/GenBank/DDBJ whole genome shotgun (WGS) entry which is preliminary data.</text>
</comment>
<feature type="transmembrane region" description="Helical" evidence="1">
    <location>
        <begin position="197"/>
        <end position="219"/>
    </location>
</feature>
<accession>A0A495IDZ3</accession>
<feature type="chain" id="PRO_5039341375" description="Magnesium transporter NIPA" evidence="2">
    <location>
        <begin position="18"/>
        <end position="299"/>
    </location>
</feature>
<evidence type="ECO:0000256" key="2">
    <source>
        <dbReference type="SAM" id="SignalP"/>
    </source>
</evidence>
<feature type="transmembrane region" description="Helical" evidence="1">
    <location>
        <begin position="256"/>
        <end position="276"/>
    </location>
</feature>
<evidence type="ECO:0008006" key="5">
    <source>
        <dbReference type="Google" id="ProtNLM"/>
    </source>
</evidence>
<dbReference type="Proteomes" id="UP000280008">
    <property type="component" value="Unassembled WGS sequence"/>
</dbReference>
<dbReference type="EMBL" id="RBKS01000001">
    <property type="protein sequence ID" value="RKR73345.1"/>
    <property type="molecule type" value="Genomic_DNA"/>
</dbReference>
<sequence length="299" mass="29803">MSVGLAIVAALASSACAALSNVLQHGTAKRGPEGTGLRLGLLWHLLHRPVWLAGFAAAGAALVLHAVALDGAQLGVVQPILVSAVLFALPASALLEHRRPSAVEWSWAALLVAGLGGFLVLAMPSAGRALPSVPLLAACLTGAAVLGALAVLVGGVALPRYRASLFGLASGIAYGMVAPLLKLVLAQVTAGSNPATWILAGLIMVAVGAVAVVLNQAAYQAGPLSAVLPPWTLADPLVATAIGAIAFGDRLQAGPWAVAGEVVAACAVAVAVTQLARRTPVATADRPLHPASTPLEGLQ</sequence>
<dbReference type="PANTHER" id="PTHR40761:SF1">
    <property type="entry name" value="CONSERVED INTEGRAL MEMBRANE ALANINE VALINE AND LEUCINE RICH PROTEIN-RELATED"/>
    <property type="match status" value="1"/>
</dbReference>
<dbReference type="OrthoDB" id="5146529at2"/>
<keyword evidence="2" id="KW-0732">Signal</keyword>
<dbReference type="SUPFAM" id="SSF103481">
    <property type="entry name" value="Multidrug resistance efflux transporter EmrE"/>
    <property type="match status" value="1"/>
</dbReference>
<reference evidence="3 4" key="1">
    <citation type="submission" date="2018-10" db="EMBL/GenBank/DDBJ databases">
        <title>Sequencing the genomes of 1000 actinobacteria strains.</title>
        <authorList>
            <person name="Klenk H.-P."/>
        </authorList>
    </citation>
    <scope>NUCLEOTIDE SEQUENCE [LARGE SCALE GENOMIC DNA]</scope>
    <source>
        <strain evidence="3 4">DSM 17894</strain>
    </source>
</reference>
<feature type="transmembrane region" description="Helical" evidence="1">
    <location>
        <begin position="76"/>
        <end position="93"/>
    </location>
</feature>
<feature type="transmembrane region" description="Helical" evidence="1">
    <location>
        <begin position="50"/>
        <end position="69"/>
    </location>
</feature>
<gene>
    <name evidence="3" type="ORF">C8E83_0437</name>
</gene>
<proteinExistence type="predicted"/>
<keyword evidence="4" id="KW-1185">Reference proteome</keyword>
<keyword evidence="1" id="KW-0812">Transmembrane</keyword>
<protein>
    <recommendedName>
        <fullName evidence="5">Magnesium transporter NIPA</fullName>
    </recommendedName>
</protein>
<name>A0A495IDZ3_9MICO</name>
<organism evidence="3 4">
    <name type="scientific">Frondihabitans australicus</name>
    <dbReference type="NCBI Taxonomy" id="386892"/>
    <lineage>
        <taxon>Bacteria</taxon>
        <taxon>Bacillati</taxon>
        <taxon>Actinomycetota</taxon>
        <taxon>Actinomycetes</taxon>
        <taxon>Micrococcales</taxon>
        <taxon>Microbacteriaceae</taxon>
        <taxon>Frondihabitans</taxon>
    </lineage>
</organism>
<feature type="signal peptide" evidence="2">
    <location>
        <begin position="1"/>
        <end position="17"/>
    </location>
</feature>
<dbReference type="InterPro" id="IPR037185">
    <property type="entry name" value="EmrE-like"/>
</dbReference>
<keyword evidence="1" id="KW-1133">Transmembrane helix</keyword>
<feature type="transmembrane region" description="Helical" evidence="1">
    <location>
        <begin position="135"/>
        <end position="158"/>
    </location>
</feature>
<evidence type="ECO:0000256" key="1">
    <source>
        <dbReference type="SAM" id="Phobius"/>
    </source>
</evidence>
<evidence type="ECO:0000313" key="4">
    <source>
        <dbReference type="Proteomes" id="UP000280008"/>
    </source>
</evidence>